<dbReference type="InterPro" id="IPR035968">
    <property type="entry name" value="ATP_synth_F1_ATPase_gsu"/>
</dbReference>
<evidence type="ECO:0000313" key="12">
    <source>
        <dbReference type="Proteomes" id="UP000177913"/>
    </source>
</evidence>
<keyword evidence="5" id="KW-0375">Hydrogen ion transport</keyword>
<dbReference type="SUPFAM" id="SSF52943">
    <property type="entry name" value="ATP synthase (F1-ATPase), gamma subunit"/>
    <property type="match status" value="1"/>
</dbReference>
<feature type="compositionally biased region" description="Polar residues" evidence="10">
    <location>
        <begin position="86"/>
        <end position="96"/>
    </location>
</feature>
<comment type="function">
    <text evidence="1">Produces ATP from ADP in the presence of a proton gradient across the membrane. The gamma chain is believed to be important in regulating ATPase activity and the flow of protons through the CF(0) complex.</text>
</comment>
<reference evidence="11 12" key="1">
    <citation type="journal article" date="2016" name="Nat. Commun.">
        <title>Thousands of microbial genomes shed light on interconnected biogeochemical processes in an aquifer system.</title>
        <authorList>
            <person name="Anantharaman K."/>
            <person name="Brown C.T."/>
            <person name="Hug L.A."/>
            <person name="Sharon I."/>
            <person name="Castelle C.J."/>
            <person name="Probst A.J."/>
            <person name="Thomas B.C."/>
            <person name="Singh A."/>
            <person name="Wilkins M.J."/>
            <person name="Karaoz U."/>
            <person name="Brodie E.L."/>
            <person name="Williams K.H."/>
            <person name="Hubbard S.S."/>
            <person name="Banfield J.F."/>
        </authorList>
    </citation>
    <scope>NUCLEOTIDE SEQUENCE [LARGE SCALE GENOMIC DNA]</scope>
</reference>
<keyword evidence="7" id="KW-0472">Membrane</keyword>
<evidence type="ECO:0000256" key="2">
    <source>
        <dbReference type="ARBA" id="ARBA00004170"/>
    </source>
</evidence>
<dbReference type="InterPro" id="IPR000131">
    <property type="entry name" value="ATP_synth_F1_gsu"/>
</dbReference>
<comment type="similarity">
    <text evidence="3">Belongs to the ATPase gamma chain family.</text>
</comment>
<evidence type="ECO:0000256" key="8">
    <source>
        <dbReference type="ARBA" id="ARBA00023196"/>
    </source>
</evidence>
<dbReference type="EMBL" id="MFZO01000016">
    <property type="protein sequence ID" value="OGK25201.1"/>
    <property type="molecule type" value="Genomic_DNA"/>
</dbReference>
<keyword evidence="8" id="KW-0139">CF(1)</keyword>
<proteinExistence type="inferred from homology"/>
<accession>A0A1F7H1W5</accession>
<comment type="subcellular location">
    <subcellularLocation>
        <location evidence="2">Membrane</location>
        <topology evidence="2">Peripheral membrane protein</topology>
    </subcellularLocation>
</comment>
<evidence type="ECO:0000256" key="5">
    <source>
        <dbReference type="ARBA" id="ARBA00022781"/>
    </source>
</evidence>
<evidence type="ECO:0000256" key="1">
    <source>
        <dbReference type="ARBA" id="ARBA00003456"/>
    </source>
</evidence>
<dbReference type="Proteomes" id="UP000177913">
    <property type="component" value="Unassembled WGS sequence"/>
</dbReference>
<evidence type="ECO:0000256" key="4">
    <source>
        <dbReference type="ARBA" id="ARBA00022448"/>
    </source>
</evidence>
<evidence type="ECO:0008006" key="13">
    <source>
        <dbReference type="Google" id="ProtNLM"/>
    </source>
</evidence>
<comment type="caution">
    <text evidence="11">The sequence shown here is derived from an EMBL/GenBank/DDBJ whole genome shotgun (WGS) entry which is preliminary data.</text>
</comment>
<sequence>MQYKKLIQSEIDFTKTFRYITQAYEEIAVMRIRKVRASVLQAREYFTKLSDVYFEVKKAFERQKKEKEILKRTEQIPVNTRRVGKSMSTLASQTHPQGAQSSSALASQTHPQGAQSSSTLPEGEYKYKLNKSVSVFLSANTTLYGDIIARIFKLFLENIDKKETDVIIIGRLGRRLYEELETKKPYLYFELPDFEINLENLKPVIYYLVKYKTIMVYYGKFESIVTQQAAASNISGDQRFGADKKPGTSSDPGLGTKFLFEPSLESIMAFFEDLITLYLFRQTVFETQLARWASRIMAMEKAQVNIETQIKRLRFLDTKINRADQQKKQLERLSGISLWRR</sequence>
<protein>
    <recommendedName>
        <fullName evidence="13">ATP synthase gamma chain</fullName>
    </recommendedName>
</protein>
<keyword evidence="9" id="KW-0066">ATP synthesis</keyword>
<gene>
    <name evidence="11" type="ORF">A3C25_01415</name>
</gene>
<dbReference type="AlphaFoldDB" id="A0A1F7H1W5"/>
<evidence type="ECO:0000256" key="3">
    <source>
        <dbReference type="ARBA" id="ARBA00007681"/>
    </source>
</evidence>
<keyword evidence="4" id="KW-0813">Transport</keyword>
<organism evidence="11 12">
    <name type="scientific">Candidatus Roizmanbacteria bacterium RIFCSPHIGHO2_02_FULL_38_11</name>
    <dbReference type="NCBI Taxonomy" id="1802039"/>
    <lineage>
        <taxon>Bacteria</taxon>
        <taxon>Candidatus Roizmaniibacteriota</taxon>
    </lineage>
</organism>
<dbReference type="Gene3D" id="3.40.1380.10">
    <property type="match status" value="1"/>
</dbReference>
<evidence type="ECO:0000313" key="11">
    <source>
        <dbReference type="EMBL" id="OGK25201.1"/>
    </source>
</evidence>
<evidence type="ECO:0000256" key="10">
    <source>
        <dbReference type="SAM" id="MobiDB-lite"/>
    </source>
</evidence>
<evidence type="ECO:0000256" key="9">
    <source>
        <dbReference type="ARBA" id="ARBA00023310"/>
    </source>
</evidence>
<dbReference type="GO" id="GO:0045259">
    <property type="term" value="C:proton-transporting ATP synthase complex"/>
    <property type="evidence" value="ECO:0007669"/>
    <property type="project" value="UniProtKB-KW"/>
</dbReference>
<name>A0A1F7H1W5_9BACT</name>
<dbReference type="GO" id="GO:0046933">
    <property type="term" value="F:proton-transporting ATP synthase activity, rotational mechanism"/>
    <property type="evidence" value="ECO:0007669"/>
    <property type="project" value="InterPro"/>
</dbReference>
<feature type="compositionally biased region" description="Low complexity" evidence="10">
    <location>
        <begin position="97"/>
        <end position="108"/>
    </location>
</feature>
<evidence type="ECO:0000256" key="7">
    <source>
        <dbReference type="ARBA" id="ARBA00023136"/>
    </source>
</evidence>
<evidence type="ECO:0000256" key="6">
    <source>
        <dbReference type="ARBA" id="ARBA00023065"/>
    </source>
</evidence>
<feature type="region of interest" description="Disordered" evidence="10">
    <location>
        <begin position="83"/>
        <end position="120"/>
    </location>
</feature>
<keyword evidence="6" id="KW-0406">Ion transport</keyword>
<feature type="compositionally biased region" description="Polar residues" evidence="10">
    <location>
        <begin position="109"/>
        <end position="120"/>
    </location>
</feature>
<dbReference type="Pfam" id="PF00231">
    <property type="entry name" value="ATP-synt"/>
    <property type="match status" value="1"/>
</dbReference>